<dbReference type="InterPro" id="IPR015943">
    <property type="entry name" value="WD40/YVTN_repeat-like_dom_sf"/>
</dbReference>
<evidence type="ECO:0000256" key="9">
    <source>
        <dbReference type="SAM" id="Coils"/>
    </source>
</evidence>
<evidence type="ECO:0000259" key="11">
    <source>
        <dbReference type="SMART" id="SM01033"/>
    </source>
</evidence>
<keyword evidence="4 8" id="KW-0853">WD repeat</keyword>
<evidence type="ECO:0000256" key="6">
    <source>
        <dbReference type="ARBA" id="ARBA00023242"/>
    </source>
</evidence>
<dbReference type="VEuPathDB" id="FungiDB:ASPNIDRAFT2_1213548"/>
<evidence type="ECO:0000256" key="8">
    <source>
        <dbReference type="PROSITE-ProRule" id="PRU00221"/>
    </source>
</evidence>
<dbReference type="GO" id="GO:0030686">
    <property type="term" value="C:90S preribosome"/>
    <property type="evidence" value="ECO:0007669"/>
    <property type="project" value="TreeGrafter"/>
</dbReference>
<keyword evidence="9" id="KW-0175">Coiled coil</keyword>
<dbReference type="InterPro" id="IPR012952">
    <property type="entry name" value="BING4_C_dom"/>
</dbReference>
<dbReference type="VEuPathDB" id="FungiDB:ATCC64974_60280"/>
<feature type="compositionally biased region" description="Basic and acidic residues" evidence="10">
    <location>
        <begin position="452"/>
        <end position="471"/>
    </location>
</feature>
<dbReference type="SMART" id="SM01033">
    <property type="entry name" value="BING4CT"/>
    <property type="match status" value="1"/>
</dbReference>
<name>A0A100I5G1_ASPNG</name>
<dbReference type="OMA" id="EFLPYHW"/>
<comment type="subcellular location">
    <subcellularLocation>
        <location evidence="2">Nucleus</location>
        <location evidence="2">Nucleolus</location>
    </subcellularLocation>
</comment>
<dbReference type="Proteomes" id="UP000068243">
    <property type="component" value="Unassembled WGS sequence"/>
</dbReference>
<dbReference type="VEuPathDB" id="FungiDB:M747DRAFT_327713"/>
<organism evidence="12 13">
    <name type="scientific">Aspergillus niger</name>
    <dbReference type="NCBI Taxonomy" id="5061"/>
    <lineage>
        <taxon>Eukaryota</taxon>
        <taxon>Fungi</taxon>
        <taxon>Dikarya</taxon>
        <taxon>Ascomycota</taxon>
        <taxon>Pezizomycotina</taxon>
        <taxon>Eurotiomycetes</taxon>
        <taxon>Eurotiomycetidae</taxon>
        <taxon>Eurotiales</taxon>
        <taxon>Aspergillaceae</taxon>
        <taxon>Aspergillus</taxon>
        <taxon>Aspergillus subgen. Circumdati</taxon>
    </lineage>
</organism>
<dbReference type="GO" id="GO:0000462">
    <property type="term" value="P:maturation of SSU-rRNA from tricistronic rRNA transcript (SSU-rRNA, 5.8S rRNA, LSU-rRNA)"/>
    <property type="evidence" value="ECO:0007669"/>
    <property type="project" value="TreeGrafter"/>
</dbReference>
<dbReference type="InterPro" id="IPR036322">
    <property type="entry name" value="WD40_repeat_dom_sf"/>
</dbReference>
<evidence type="ECO:0000256" key="10">
    <source>
        <dbReference type="SAM" id="MobiDB-lite"/>
    </source>
</evidence>
<dbReference type="Pfam" id="PF00400">
    <property type="entry name" value="WD40"/>
    <property type="match status" value="1"/>
</dbReference>
<dbReference type="PANTHER" id="PTHR14085:SF3">
    <property type="entry name" value="WD REPEAT-CONTAINING PROTEIN 46"/>
    <property type="match status" value="1"/>
</dbReference>
<feature type="coiled-coil region" evidence="9">
    <location>
        <begin position="42"/>
        <end position="69"/>
    </location>
</feature>
<keyword evidence="12" id="KW-0687">Ribonucleoprotein</keyword>
<dbReference type="InterPro" id="IPR001680">
    <property type="entry name" value="WD40_rpt"/>
</dbReference>
<dbReference type="AlphaFoldDB" id="A0A100I5G1"/>
<evidence type="ECO:0000256" key="5">
    <source>
        <dbReference type="ARBA" id="ARBA00022737"/>
    </source>
</evidence>
<evidence type="ECO:0000256" key="7">
    <source>
        <dbReference type="ARBA" id="ARBA00076453"/>
    </source>
</evidence>
<dbReference type="SMART" id="SM00320">
    <property type="entry name" value="WD40"/>
    <property type="match status" value="3"/>
</dbReference>
<dbReference type="SUPFAM" id="SSF50978">
    <property type="entry name" value="WD40 repeat-like"/>
    <property type="match status" value="1"/>
</dbReference>
<feature type="domain" description="BING4 C-terminal" evidence="11">
    <location>
        <begin position="360"/>
        <end position="439"/>
    </location>
</feature>
<dbReference type="VEuPathDB" id="FungiDB:An02g01600"/>
<dbReference type="EMBL" id="BCMY01000001">
    <property type="protein sequence ID" value="GAQ35082.1"/>
    <property type="molecule type" value="Genomic_DNA"/>
</dbReference>
<evidence type="ECO:0000256" key="3">
    <source>
        <dbReference type="ARBA" id="ARBA00022552"/>
    </source>
</evidence>
<protein>
    <recommendedName>
        <fullName evidence="7">U three protein 7</fullName>
    </recommendedName>
</protein>
<keyword evidence="6" id="KW-0539">Nucleus</keyword>
<evidence type="ECO:0000256" key="1">
    <source>
        <dbReference type="ARBA" id="ARBA00004099"/>
    </source>
</evidence>
<dbReference type="GO" id="GO:0032040">
    <property type="term" value="C:small-subunit processome"/>
    <property type="evidence" value="ECO:0007669"/>
    <property type="project" value="TreeGrafter"/>
</dbReference>
<comment type="caution">
    <text evidence="12">The sequence shown here is derived from an EMBL/GenBank/DDBJ whole genome shotgun (WGS) entry which is preliminary data.</text>
</comment>
<reference evidence="13" key="1">
    <citation type="journal article" date="2016" name="Genome Announc.">
        <title>Draft genome sequence of Aspergillus niger strain An76.</title>
        <authorList>
            <person name="Gong W."/>
            <person name="Cheng Z."/>
            <person name="Zhang H."/>
            <person name="Liu L."/>
            <person name="Gao P."/>
            <person name="Wang L."/>
        </authorList>
    </citation>
    <scope>NUCLEOTIDE SEQUENCE [LARGE SCALE GENOMIC DNA]</scope>
    <source>
        <strain evidence="13">An76</strain>
    </source>
</reference>
<gene>
    <name evidence="12" type="ORF">ABL_01039</name>
</gene>
<dbReference type="PROSITE" id="PS00678">
    <property type="entry name" value="WD_REPEATS_1"/>
    <property type="match status" value="1"/>
</dbReference>
<dbReference type="OrthoDB" id="10251154at2759"/>
<evidence type="ECO:0000256" key="4">
    <source>
        <dbReference type="ARBA" id="ARBA00022574"/>
    </source>
</evidence>
<dbReference type="PaxDb" id="5061-CADANGAP00001620"/>
<evidence type="ECO:0000313" key="13">
    <source>
        <dbReference type="Proteomes" id="UP000068243"/>
    </source>
</evidence>
<keyword evidence="3" id="KW-0698">rRNA processing</keyword>
<evidence type="ECO:0000256" key="2">
    <source>
        <dbReference type="ARBA" id="ARBA00004604"/>
    </source>
</evidence>
<feature type="repeat" description="WD" evidence="8">
    <location>
        <begin position="273"/>
        <end position="314"/>
    </location>
</feature>
<sequence length="535" mass="60776">MAGPTTTAVAPADNKRKESKRVMEAQKTYGRGKSIHTHSVRDKKLRSNLKAVEDKYKEAALKAKDAEILLEHDAGFLEPEAELERTYKVRQDEIRESVGIETAKKGFELKLTDMGPYRMDYTRNGRELLLAGRKGHVATMDWRNGKLGCELQLNETVRDARWLHNNQFFAVAQKRSVYIYDHAGVELHCLNKHLEPLFLEFLPYHFLLASAQMSGYLKYTDTSTGQMVAELPTRLGAPTSLAQNPWNAILHVGHQNGTVTLWSPNSQTALVKALVHRGPVRSMAIDRQGRYMVSTGQDQKMNVWDIRMFREVHSYSCYQPGASVSISDRNLTAVGWGTQVSVWRGLFDAAAADQGKVQSPYMAWGGDGQRIENMRWCPFEDVLGVGHDQGFASIIVPGAGEPNFDALEANPYENTKQRQEAEVRGLLNKLQPEMISLDPNFVGKLNTISDKKNREERDLDRRPEDPMEKLKNRGRGRNSALRKYLRKKGRRNVIDDKRVKAEMLRKEHAARHKEKLRSERENLGPALARFAKKEI</sequence>
<dbReference type="InterPro" id="IPR019775">
    <property type="entry name" value="WD40_repeat_CS"/>
</dbReference>
<dbReference type="PANTHER" id="PTHR14085">
    <property type="entry name" value="WD-REPEAT PROTEIN BING4"/>
    <property type="match status" value="1"/>
</dbReference>
<feature type="region of interest" description="Disordered" evidence="10">
    <location>
        <begin position="452"/>
        <end position="479"/>
    </location>
</feature>
<dbReference type="FunFam" id="2.130.10.10:FF:000378">
    <property type="entry name" value="U3 small nucleolar RNA-associated protein 7"/>
    <property type="match status" value="1"/>
</dbReference>
<comment type="function">
    <text evidence="1">Involved in nucleolar processing of pre-18S ribosomal RNA.</text>
</comment>
<keyword evidence="5" id="KW-0677">Repeat</keyword>
<proteinExistence type="predicted"/>
<dbReference type="PROSITE" id="PS50294">
    <property type="entry name" value="WD_REPEATS_REGION"/>
    <property type="match status" value="1"/>
</dbReference>
<dbReference type="InterPro" id="IPR040315">
    <property type="entry name" value="WDR46/Utp7"/>
</dbReference>
<dbReference type="Pfam" id="PF08149">
    <property type="entry name" value="BING4CT"/>
    <property type="match status" value="1"/>
</dbReference>
<dbReference type="PROSITE" id="PS50082">
    <property type="entry name" value="WD_REPEATS_2"/>
    <property type="match status" value="1"/>
</dbReference>
<evidence type="ECO:0000313" key="12">
    <source>
        <dbReference type="EMBL" id="GAQ35082.1"/>
    </source>
</evidence>
<dbReference type="Gene3D" id="2.130.10.10">
    <property type="entry name" value="YVTN repeat-like/Quinoprotein amine dehydrogenase"/>
    <property type="match status" value="1"/>
</dbReference>
<feature type="compositionally biased region" description="Basic and acidic residues" evidence="10">
    <location>
        <begin position="13"/>
        <end position="22"/>
    </location>
</feature>
<feature type="region of interest" description="Disordered" evidence="10">
    <location>
        <begin position="1"/>
        <end position="22"/>
    </location>
</feature>
<accession>A0A100I5G1</accession>